<gene>
    <name evidence="6" type="ORF">ACFPME_04640</name>
</gene>
<dbReference type="Pfam" id="PF03466">
    <property type="entry name" value="LysR_substrate"/>
    <property type="match status" value="1"/>
</dbReference>
<comment type="caution">
    <text evidence="6">The sequence shown here is derived from an EMBL/GenBank/DDBJ whole genome shotgun (WGS) entry which is preliminary data.</text>
</comment>
<dbReference type="PANTHER" id="PTHR30537">
    <property type="entry name" value="HTH-TYPE TRANSCRIPTIONAL REGULATOR"/>
    <property type="match status" value="1"/>
</dbReference>
<dbReference type="SUPFAM" id="SSF46785">
    <property type="entry name" value="Winged helix' DNA-binding domain"/>
    <property type="match status" value="1"/>
</dbReference>
<name>A0ABW0JID6_9GAMM</name>
<comment type="similarity">
    <text evidence="1">Belongs to the LysR transcriptional regulatory family.</text>
</comment>
<protein>
    <submittedName>
        <fullName evidence="6">LysR substrate-binding domain-containing protein</fullName>
    </submittedName>
</protein>
<dbReference type="Gene3D" id="3.40.190.290">
    <property type="match status" value="1"/>
</dbReference>
<keyword evidence="2" id="KW-0805">Transcription regulation</keyword>
<evidence type="ECO:0000259" key="5">
    <source>
        <dbReference type="PROSITE" id="PS50931"/>
    </source>
</evidence>
<dbReference type="InterPro" id="IPR058163">
    <property type="entry name" value="LysR-type_TF_proteobact-type"/>
</dbReference>
<evidence type="ECO:0000313" key="6">
    <source>
        <dbReference type="EMBL" id="MFC5435832.1"/>
    </source>
</evidence>
<keyword evidence="7" id="KW-1185">Reference proteome</keyword>
<evidence type="ECO:0000256" key="3">
    <source>
        <dbReference type="ARBA" id="ARBA00023125"/>
    </source>
</evidence>
<keyword evidence="3" id="KW-0238">DNA-binding</keyword>
<dbReference type="InterPro" id="IPR036390">
    <property type="entry name" value="WH_DNA-bd_sf"/>
</dbReference>
<evidence type="ECO:0000313" key="7">
    <source>
        <dbReference type="Proteomes" id="UP001596013"/>
    </source>
</evidence>
<evidence type="ECO:0000256" key="1">
    <source>
        <dbReference type="ARBA" id="ARBA00009437"/>
    </source>
</evidence>
<accession>A0ABW0JID6</accession>
<evidence type="ECO:0000256" key="4">
    <source>
        <dbReference type="ARBA" id="ARBA00023163"/>
    </source>
</evidence>
<organism evidence="6 7">
    <name type="scientific">Rhodanobacter umsongensis</name>
    <dbReference type="NCBI Taxonomy" id="633153"/>
    <lineage>
        <taxon>Bacteria</taxon>
        <taxon>Pseudomonadati</taxon>
        <taxon>Pseudomonadota</taxon>
        <taxon>Gammaproteobacteria</taxon>
        <taxon>Lysobacterales</taxon>
        <taxon>Rhodanobacteraceae</taxon>
        <taxon>Rhodanobacter</taxon>
    </lineage>
</organism>
<dbReference type="InterPro" id="IPR005119">
    <property type="entry name" value="LysR_subst-bd"/>
</dbReference>
<dbReference type="Proteomes" id="UP001596013">
    <property type="component" value="Unassembled WGS sequence"/>
</dbReference>
<evidence type="ECO:0000256" key="2">
    <source>
        <dbReference type="ARBA" id="ARBA00023015"/>
    </source>
</evidence>
<dbReference type="PROSITE" id="PS50931">
    <property type="entry name" value="HTH_LYSR"/>
    <property type="match status" value="1"/>
</dbReference>
<proteinExistence type="inferred from homology"/>
<reference evidence="7" key="1">
    <citation type="journal article" date="2019" name="Int. J. Syst. Evol. Microbiol.">
        <title>The Global Catalogue of Microorganisms (GCM) 10K type strain sequencing project: providing services to taxonomists for standard genome sequencing and annotation.</title>
        <authorList>
            <consortium name="The Broad Institute Genomics Platform"/>
            <consortium name="The Broad Institute Genome Sequencing Center for Infectious Disease"/>
            <person name="Wu L."/>
            <person name="Ma J."/>
        </authorList>
    </citation>
    <scope>NUCLEOTIDE SEQUENCE [LARGE SCALE GENOMIC DNA]</scope>
    <source>
        <strain evidence="7">JCM 17130</strain>
    </source>
</reference>
<sequence length="303" mass="33507">MNKPFELTPTRLRQLHGFAAAARRLNFSQAAREVGCTPSVLSRRIAELEDAVGGKLFLRTTRRMTLTARGEQLLAHCQRLEAVAADLAADLRPQRGEPAGRLCLHLPAAYGRYRIAPLLASFMRRHPLIRVEAVYDDAYVDMVEAKIDLAVRVGKLADAQRVARRVGTMRRLLCASPEYLGEVPPLVDPADLKAHRCIAFSGLRTGTLWQFTRQRRRRSVRIDPVLTCNDAQAVRDAALAGVGIALQGDYMAEPLIAEGRLVEVLPDWPLSSSPIHLLWLPGADRTPALRYLIDDLVGALAAE</sequence>
<keyword evidence="4" id="KW-0804">Transcription</keyword>
<dbReference type="CDD" id="cd08422">
    <property type="entry name" value="PBP2_CrgA_like"/>
    <property type="match status" value="1"/>
</dbReference>
<dbReference type="PANTHER" id="PTHR30537:SF5">
    <property type="entry name" value="HTH-TYPE TRANSCRIPTIONAL ACTIVATOR TTDR-RELATED"/>
    <property type="match status" value="1"/>
</dbReference>
<dbReference type="InterPro" id="IPR036388">
    <property type="entry name" value="WH-like_DNA-bd_sf"/>
</dbReference>
<dbReference type="Gene3D" id="1.10.10.10">
    <property type="entry name" value="Winged helix-like DNA-binding domain superfamily/Winged helix DNA-binding domain"/>
    <property type="match status" value="1"/>
</dbReference>
<dbReference type="RefSeq" id="WP_377302504.1">
    <property type="nucleotide sequence ID" value="NZ_JBHSMK010000002.1"/>
</dbReference>
<feature type="domain" description="HTH lysR-type" evidence="5">
    <location>
        <begin position="10"/>
        <end position="67"/>
    </location>
</feature>
<dbReference type="Pfam" id="PF00126">
    <property type="entry name" value="HTH_1"/>
    <property type="match status" value="1"/>
</dbReference>
<dbReference type="SUPFAM" id="SSF53850">
    <property type="entry name" value="Periplasmic binding protein-like II"/>
    <property type="match status" value="1"/>
</dbReference>
<dbReference type="EMBL" id="JBHSMK010000002">
    <property type="protein sequence ID" value="MFC5435832.1"/>
    <property type="molecule type" value="Genomic_DNA"/>
</dbReference>
<dbReference type="InterPro" id="IPR000847">
    <property type="entry name" value="LysR_HTH_N"/>
</dbReference>